<evidence type="ECO:0000256" key="5">
    <source>
        <dbReference type="ARBA" id="ARBA00022723"/>
    </source>
</evidence>
<evidence type="ECO:0000256" key="11">
    <source>
        <dbReference type="ARBA" id="ARBA00032283"/>
    </source>
</evidence>
<dbReference type="InterPro" id="IPR042098">
    <property type="entry name" value="TauD-like_sf"/>
</dbReference>
<dbReference type="RefSeq" id="WP_070395099.1">
    <property type="nucleotide sequence ID" value="NZ_CP017599.1"/>
</dbReference>
<evidence type="ECO:0000256" key="4">
    <source>
        <dbReference type="ARBA" id="ARBA00012267"/>
    </source>
</evidence>
<comment type="catalytic activity">
    <reaction evidence="13">
        <text>N(6),N(6),N(6)-trimethyl-L-lysine + 2-oxoglutarate + O2 = (3S)-3-hydroxy-N(6),N(6),N(6)-trimethyl-L-lysine + succinate + CO2</text>
        <dbReference type="Rhea" id="RHEA:14181"/>
        <dbReference type="ChEBI" id="CHEBI:15379"/>
        <dbReference type="ChEBI" id="CHEBI:16526"/>
        <dbReference type="ChEBI" id="CHEBI:16810"/>
        <dbReference type="ChEBI" id="CHEBI:30031"/>
        <dbReference type="ChEBI" id="CHEBI:58100"/>
        <dbReference type="ChEBI" id="CHEBI:141499"/>
        <dbReference type="EC" id="1.14.11.8"/>
    </reaction>
</comment>
<dbReference type="GO" id="GO:0046872">
    <property type="term" value="F:metal ion binding"/>
    <property type="evidence" value="ECO:0007669"/>
    <property type="project" value="UniProtKB-KW"/>
</dbReference>
<evidence type="ECO:0000256" key="8">
    <source>
        <dbReference type="ARBA" id="ARBA00023004"/>
    </source>
</evidence>
<comment type="similarity">
    <text evidence="3">Belongs to the gamma-BBH/TMLD family.</text>
</comment>
<gene>
    <name evidence="16" type="ORF">BJP34_27540</name>
</gene>
<reference evidence="17" key="1">
    <citation type="submission" date="2016-10" db="EMBL/GenBank/DDBJ databases">
        <title>Comparative genomics uncovers the prolific and rare metabolic potential of the cyanobacterial genus Moorea.</title>
        <authorList>
            <person name="Leao T."/>
            <person name="Castelao G."/>
            <person name="Korobeynikov A."/>
            <person name="Monroe E.A."/>
            <person name="Podell S."/>
            <person name="Glukhov E."/>
            <person name="Allen E."/>
            <person name="Gerwick W.H."/>
            <person name="Gerwick L."/>
        </authorList>
    </citation>
    <scope>NUCLEOTIDE SEQUENCE [LARGE SCALE GENOMIC DNA]</scope>
    <source>
        <strain evidence="17">PAL-8-15-08-1</strain>
    </source>
</reference>
<evidence type="ECO:0000256" key="2">
    <source>
        <dbReference type="ARBA" id="ARBA00001961"/>
    </source>
</evidence>
<dbReference type="KEGG" id="mpro:BJP34_27540"/>
<name>A0A1D8TYG9_9CYAN</name>
<dbReference type="InterPro" id="IPR003819">
    <property type="entry name" value="TauD/TfdA-like"/>
</dbReference>
<evidence type="ECO:0000256" key="3">
    <source>
        <dbReference type="ARBA" id="ARBA00008654"/>
    </source>
</evidence>
<accession>A0A1D8TYG9</accession>
<dbReference type="Pfam" id="PF06155">
    <property type="entry name" value="GBBH-like_N"/>
    <property type="match status" value="1"/>
</dbReference>
<evidence type="ECO:0000256" key="10">
    <source>
        <dbReference type="ARBA" id="ARBA00031778"/>
    </source>
</evidence>
<dbReference type="EC" id="1.14.11.8" evidence="4"/>
<dbReference type="InterPro" id="IPR050411">
    <property type="entry name" value="AlphaKG_dependent_hydroxylases"/>
</dbReference>
<dbReference type="Pfam" id="PF02668">
    <property type="entry name" value="TauD"/>
    <property type="match status" value="1"/>
</dbReference>
<dbReference type="GO" id="GO:0045329">
    <property type="term" value="P:carnitine biosynthetic process"/>
    <property type="evidence" value="ECO:0007669"/>
    <property type="project" value="TreeGrafter"/>
</dbReference>
<dbReference type="OrthoDB" id="9794178at2"/>
<proteinExistence type="inferred from homology"/>
<evidence type="ECO:0000259" key="15">
    <source>
        <dbReference type="Pfam" id="PF06155"/>
    </source>
</evidence>
<dbReference type="InterPro" id="IPR010376">
    <property type="entry name" value="GBBH-like_N"/>
</dbReference>
<evidence type="ECO:0000256" key="1">
    <source>
        <dbReference type="ARBA" id="ARBA00001954"/>
    </source>
</evidence>
<evidence type="ECO:0000256" key="12">
    <source>
        <dbReference type="ARBA" id="ARBA00046008"/>
    </source>
</evidence>
<feature type="domain" description="TauD/TfdA-like" evidence="14">
    <location>
        <begin position="126"/>
        <end position="393"/>
    </location>
</feature>
<keyword evidence="8" id="KW-0408">Iron</keyword>
<dbReference type="EMBL" id="CP017599">
    <property type="protein sequence ID" value="AOX02697.1"/>
    <property type="molecule type" value="Genomic_DNA"/>
</dbReference>
<dbReference type="Gene3D" id="3.30.2020.30">
    <property type="match status" value="1"/>
</dbReference>
<evidence type="ECO:0000256" key="6">
    <source>
        <dbReference type="ARBA" id="ARBA00022964"/>
    </source>
</evidence>
<comment type="function">
    <text evidence="12">Converts trimethyllysine (TML) into hydroxytrimethyllysine (HTML).</text>
</comment>
<protein>
    <recommendedName>
        <fullName evidence="4">trimethyllysine dioxygenase</fullName>
        <ecNumber evidence="4">1.14.11.8</ecNumber>
    </recommendedName>
    <alternativeName>
        <fullName evidence="10">Epsilon-trimethyllysine 2-oxoglutarate dioxygenase</fullName>
    </alternativeName>
    <alternativeName>
        <fullName evidence="9">TML hydroxylase</fullName>
    </alternativeName>
    <alternativeName>
        <fullName evidence="11">TML-alpha-ketoglutarate dioxygenase</fullName>
    </alternativeName>
</protein>
<evidence type="ECO:0000256" key="13">
    <source>
        <dbReference type="ARBA" id="ARBA00049334"/>
    </source>
</evidence>
<dbReference type="PANTHER" id="PTHR10696">
    <property type="entry name" value="GAMMA-BUTYROBETAINE HYDROXYLASE-RELATED"/>
    <property type="match status" value="1"/>
</dbReference>
<keyword evidence="7" id="KW-0560">Oxidoreductase</keyword>
<dbReference type="AlphaFoldDB" id="A0A1D8TYG9"/>
<comment type="cofactor">
    <cofactor evidence="1">
        <name>Fe(2+)</name>
        <dbReference type="ChEBI" id="CHEBI:29033"/>
    </cofactor>
</comment>
<dbReference type="InterPro" id="IPR038492">
    <property type="entry name" value="GBBH-like_N_sf"/>
</dbReference>
<organism evidence="16 17">
    <name type="scientific">Moorena producens PAL-8-15-08-1</name>
    <dbReference type="NCBI Taxonomy" id="1458985"/>
    <lineage>
        <taxon>Bacteria</taxon>
        <taxon>Bacillati</taxon>
        <taxon>Cyanobacteriota</taxon>
        <taxon>Cyanophyceae</taxon>
        <taxon>Coleofasciculales</taxon>
        <taxon>Coleofasciculaceae</taxon>
        <taxon>Moorena</taxon>
    </lineage>
</organism>
<dbReference type="STRING" id="1458985.BJP34_27540"/>
<sequence>MTTLLRQLKPAFRIESIATHDNGVEITWKDGHQSFYHNLWLLDSCRCPKCFQRDTLSLNNSGHDLLKIPLNPTPKEVTIDREGNLDIVWGGQETGHHSVFDPSWLRVHCYDDPALKQKSKPQLWDASVSISYFDYHEVMNDDDVLLSYLNQLVELGVAVIDNAPNDEQSFRALIERVGPLRQRYHPTNVFTMDRKNAVAQAIQHSYQLGRLRNHTDVTAYDIPTGIQFLQCTLYDNPDNDRQAYSTVIDGFKLAEVIKTENPYFFELLTTEYIPAGRRRLSVEEKLSENDSSGRKYEWEAYRRNHLINLDENGEVYQIRYNHNTRIPLEVSYDKIQDLLTAYRRFSQLLQDPDYNAEFLLTPGQVLVVNNWRVLHGRTGIWSPSLKRSLLGAYLEEETFRCRRRILLGEKTGMSNLWLMGCSDRALEILADRYV</sequence>
<dbReference type="SUPFAM" id="SSF51197">
    <property type="entry name" value="Clavaminate synthase-like"/>
    <property type="match status" value="1"/>
</dbReference>
<feature type="domain" description="Gamma-butyrobetaine hydroxylase-like N-terminal" evidence="15">
    <location>
        <begin position="19"/>
        <end position="89"/>
    </location>
</feature>
<dbReference type="Proteomes" id="UP000177870">
    <property type="component" value="Chromosome"/>
</dbReference>
<keyword evidence="6" id="KW-0223">Dioxygenase</keyword>
<dbReference type="Gene3D" id="3.60.130.10">
    <property type="entry name" value="Clavaminate synthase-like"/>
    <property type="match status" value="1"/>
</dbReference>
<evidence type="ECO:0000256" key="9">
    <source>
        <dbReference type="ARBA" id="ARBA00030363"/>
    </source>
</evidence>
<keyword evidence="5" id="KW-0479">Metal-binding</keyword>
<dbReference type="FunFam" id="3.30.2020.30:FF:000002">
    <property type="entry name" value="Putative gamma-butyrobetaine dioxygenase"/>
    <property type="match status" value="1"/>
</dbReference>
<evidence type="ECO:0000313" key="16">
    <source>
        <dbReference type="EMBL" id="AOX02697.1"/>
    </source>
</evidence>
<evidence type="ECO:0000259" key="14">
    <source>
        <dbReference type="Pfam" id="PF02668"/>
    </source>
</evidence>
<comment type="cofactor">
    <cofactor evidence="2">
        <name>L-ascorbate</name>
        <dbReference type="ChEBI" id="CHEBI:38290"/>
    </cofactor>
</comment>
<dbReference type="PANTHER" id="PTHR10696:SF51">
    <property type="entry name" value="TRIMETHYLLYSINE DIOXYGENASE, MITOCHONDRIAL"/>
    <property type="match status" value="1"/>
</dbReference>
<evidence type="ECO:0000313" key="17">
    <source>
        <dbReference type="Proteomes" id="UP000177870"/>
    </source>
</evidence>
<dbReference type="GO" id="GO:0050353">
    <property type="term" value="F:trimethyllysine dioxygenase activity"/>
    <property type="evidence" value="ECO:0007669"/>
    <property type="project" value="UniProtKB-EC"/>
</dbReference>
<evidence type="ECO:0000256" key="7">
    <source>
        <dbReference type="ARBA" id="ARBA00023002"/>
    </source>
</evidence>